<comment type="caution">
    <text evidence="2">The sequence shown here is derived from an EMBL/GenBank/DDBJ whole genome shotgun (WGS) entry which is preliminary data.</text>
</comment>
<name>A0A4Q9KY65_9MICR</name>
<proteinExistence type="predicted"/>
<sequence>MNPFHSNTSHQPDISTKIKNLKKSSPSLIIETLKSLNQTEIPKAYLPLLIPTLTSIITSSGNNSSSEDSVRDTNISEDSVRDSNKNIKNIKDNKNIKNIRDNKNIKNIKDYRNIRDYKNIKDYRNIKDYKNIRDNKNIQNIKDLKTNNNPTTHTTISTNTTTNIPSIQYLSYSLLLKLLRSYNITPFINYLSSIINIHIRYPTDISNIIYKEYLKPNYSFYIYNLIYNLEIEKDILHSLKVFTHVLYILKSKYNIYNDYRGVIGCSSKEGGVIGCSSNYKGVSDRGS</sequence>
<feature type="non-terminal residue" evidence="2">
    <location>
        <position position="287"/>
    </location>
</feature>
<protein>
    <submittedName>
        <fullName evidence="2">Uncharacterized protein</fullName>
    </submittedName>
</protein>
<evidence type="ECO:0000256" key="1">
    <source>
        <dbReference type="SAM" id="MobiDB-lite"/>
    </source>
</evidence>
<evidence type="ECO:0000313" key="2">
    <source>
        <dbReference type="EMBL" id="TBT99922.1"/>
    </source>
</evidence>
<accession>A0A4Q9KY65</accession>
<feature type="region of interest" description="Disordered" evidence="1">
    <location>
        <begin position="59"/>
        <end position="82"/>
    </location>
</feature>
<dbReference type="EMBL" id="PITJ01001169">
    <property type="protein sequence ID" value="TBT99922.1"/>
    <property type="molecule type" value="Genomic_DNA"/>
</dbReference>
<organism evidence="2 3">
    <name type="scientific">Hamiltosporidium tvaerminnensis</name>
    <dbReference type="NCBI Taxonomy" id="1176355"/>
    <lineage>
        <taxon>Eukaryota</taxon>
        <taxon>Fungi</taxon>
        <taxon>Fungi incertae sedis</taxon>
        <taxon>Microsporidia</taxon>
        <taxon>Dubosqiidae</taxon>
        <taxon>Hamiltosporidium</taxon>
    </lineage>
</organism>
<gene>
    <name evidence="2" type="ORF">CWI37_1169p0010</name>
</gene>
<evidence type="ECO:0000313" key="3">
    <source>
        <dbReference type="Proteomes" id="UP000292362"/>
    </source>
</evidence>
<dbReference type="AlphaFoldDB" id="A0A4Q9KY65"/>
<dbReference type="Proteomes" id="UP000292362">
    <property type="component" value="Unassembled WGS sequence"/>
</dbReference>
<dbReference type="VEuPathDB" id="MicrosporidiaDB:CWI37_1169p0010"/>
<reference evidence="2 3" key="1">
    <citation type="submission" date="2017-12" db="EMBL/GenBank/DDBJ databases">
        <authorList>
            <person name="Pombert J.-F."/>
            <person name="Haag K.L."/>
            <person name="Ebert D."/>
        </authorList>
    </citation>
    <scope>NUCLEOTIDE SEQUENCE [LARGE SCALE GENOMIC DNA]</scope>
    <source>
        <strain evidence="2">FI-OER-3-3</strain>
    </source>
</reference>